<dbReference type="Gene3D" id="3.40.960.10">
    <property type="entry name" value="VSR Endonuclease"/>
    <property type="match status" value="1"/>
</dbReference>
<organism evidence="2 3">
    <name type="scientific">Algibacter pectinivorans</name>
    <dbReference type="NCBI Taxonomy" id="870482"/>
    <lineage>
        <taxon>Bacteria</taxon>
        <taxon>Pseudomonadati</taxon>
        <taxon>Bacteroidota</taxon>
        <taxon>Flavobacteriia</taxon>
        <taxon>Flavobacteriales</taxon>
        <taxon>Flavobacteriaceae</taxon>
        <taxon>Algibacter</taxon>
    </lineage>
</organism>
<dbReference type="STRING" id="870482.SAMN04487987_102417"/>
<reference evidence="3" key="1">
    <citation type="submission" date="2016-10" db="EMBL/GenBank/DDBJ databases">
        <authorList>
            <person name="Varghese N."/>
            <person name="Submissions S."/>
        </authorList>
    </citation>
    <scope>NUCLEOTIDE SEQUENCE [LARGE SCALE GENOMIC DNA]</scope>
    <source>
        <strain evidence="3">DSM 25730</strain>
    </source>
</reference>
<evidence type="ECO:0000313" key="2">
    <source>
        <dbReference type="EMBL" id="SFC98712.1"/>
    </source>
</evidence>
<dbReference type="PANTHER" id="PTHR38590:SF1">
    <property type="entry name" value="BLL0828 PROTEIN"/>
    <property type="match status" value="1"/>
</dbReference>
<proteinExistence type="predicted"/>
<dbReference type="AlphaFoldDB" id="A0A1I1NN47"/>
<dbReference type="OrthoDB" id="9798754at2"/>
<dbReference type="InterPro" id="IPR007569">
    <property type="entry name" value="DUF559"/>
</dbReference>
<dbReference type="Proteomes" id="UP000199439">
    <property type="component" value="Unassembled WGS sequence"/>
</dbReference>
<dbReference type="SUPFAM" id="SSF52980">
    <property type="entry name" value="Restriction endonuclease-like"/>
    <property type="match status" value="1"/>
</dbReference>
<dbReference type="RefSeq" id="WP_092849714.1">
    <property type="nucleotide sequence ID" value="NZ_FOMI01000002.1"/>
</dbReference>
<feature type="domain" description="DUF559" evidence="1">
    <location>
        <begin position="10"/>
        <end position="116"/>
    </location>
</feature>
<accession>A0A1I1NN47</accession>
<keyword evidence="3" id="KW-1185">Reference proteome</keyword>
<dbReference type="InterPro" id="IPR047216">
    <property type="entry name" value="Endonuclease_DUF559_bact"/>
</dbReference>
<dbReference type="EMBL" id="FOMI01000002">
    <property type="protein sequence ID" value="SFC98712.1"/>
    <property type="molecule type" value="Genomic_DNA"/>
</dbReference>
<dbReference type="InterPro" id="IPR011335">
    <property type="entry name" value="Restrct_endonuc-II-like"/>
</dbReference>
<name>A0A1I1NN47_9FLAO</name>
<keyword evidence="2" id="KW-0378">Hydrolase</keyword>
<keyword evidence="2" id="KW-0540">Nuclease</keyword>
<dbReference type="CDD" id="cd01038">
    <property type="entry name" value="Endonuclease_DUF559"/>
    <property type="match status" value="1"/>
</dbReference>
<keyword evidence="2" id="KW-0255">Endonuclease</keyword>
<dbReference type="PANTHER" id="PTHR38590">
    <property type="entry name" value="BLL0828 PROTEIN"/>
    <property type="match status" value="1"/>
</dbReference>
<dbReference type="Pfam" id="PF04480">
    <property type="entry name" value="DUF559"/>
    <property type="match status" value="1"/>
</dbReference>
<evidence type="ECO:0000313" key="3">
    <source>
        <dbReference type="Proteomes" id="UP000199439"/>
    </source>
</evidence>
<sequence length="120" mass="14724">MKNIHNYKYLEQRRKELRKSLTSAEATLWKHLQKKQLGGRKFRRQHSIENFIVDFYCPKEKLIIELDGAYHFDFAQQNYDLERTNRLERLGFKLIRFENKLVFENLEFVLKEICSHFKNL</sequence>
<gene>
    <name evidence="2" type="ORF">SAMN04487987_102417</name>
</gene>
<evidence type="ECO:0000259" key="1">
    <source>
        <dbReference type="Pfam" id="PF04480"/>
    </source>
</evidence>
<protein>
    <submittedName>
        <fullName evidence="2">Very-short-patch-repair endonuclease</fullName>
    </submittedName>
</protein>
<dbReference type="GO" id="GO:0004519">
    <property type="term" value="F:endonuclease activity"/>
    <property type="evidence" value="ECO:0007669"/>
    <property type="project" value="UniProtKB-KW"/>
</dbReference>